<keyword evidence="3" id="KW-1185">Reference proteome</keyword>
<accession>A0AAN6S8Z1</accession>
<feature type="region of interest" description="Disordered" evidence="1">
    <location>
        <begin position="137"/>
        <end position="434"/>
    </location>
</feature>
<dbReference type="AlphaFoldDB" id="A0AAN6S8Z1"/>
<sequence>MVHMGDTENFLRSGAWTTARSESPRLYGPPSRPDQTYKGESSVPRSYRISLRYKRPPRPCVEDEAESLAKEFGGLARLAASKEEPPFRGTIDQHDLLVEVAPRSYTSGFTTNPEYEANTCRQYVLYNTCRQYVLCTPSEESNPEDDKNKDDKYFKEPEDKRGGRDSQKPPELKKRKSHQDLPPLNTDTRREEPSLRRSNSRRTQEKKALVHVNQELQAYTDHEESVTSPLDDYSTTPIITYSNEDNDRGYWDSGPRRNGKSSRKQTGKSSPQVVKAGDRRSTQYYSPSTRLSPNRSSAPPPQKRNLSAADVPSDALEKWSVDGQPGGYVDSHEKEQPPRGNTKTPAARYPRDDKETMPGGFRSRNEPRKPAARERKESSESEYTPSYSASYSSDEEEEEENTDSEYEYTKSQRSPNLDLYRPPFIIDPKDPFKPEPVYNLPNPFLSAGDYTSPTLPGGAFGPWGPNEGNRGKTRPRAHSNLPERKPPPVPARAHTRHNSYDPSTSAGGWQQGPPAPLQYLENTERVTSFRRYVEATKKGSRRPFPNCRWKNPTPFFNEATRSWDTNNAEYFLTLPDASNFTICHECFEAVSSNITFRDSFVPARAYTSPTQKAPLTCDFGSSIWCRIAFLKSYDDPRLLGAVTTAVKGSPKCTGNKLTSATEYSIMNPRANETIRGFRTCKTCAKIVHILLPNLKNIFVGLTPRIITDGICALRFTPHRRRFLIYFDLLETASECARTLGMAPDLQGLADRIQEVSRGYECNRDVAVENRDWHVMEGLEGFAVCEECYKDVVRPLVDLRRGSWSEVDALEGCFFKTKKRIRGKVSCQLYSDHMRAVFHEACRRNDIDYLDDELHNWNAIIADLKAKHASLRSKKDPNVLAQLSQVLAELNRYGIDTSEMKPDNQI</sequence>
<evidence type="ECO:0000313" key="3">
    <source>
        <dbReference type="Proteomes" id="UP001303473"/>
    </source>
</evidence>
<gene>
    <name evidence="2" type="ORF">QBC46DRAFT_252538</name>
</gene>
<name>A0AAN6S8Z1_9PEZI</name>
<feature type="compositionally biased region" description="Polar residues" evidence="1">
    <location>
        <begin position="282"/>
        <end position="297"/>
    </location>
</feature>
<organism evidence="2 3">
    <name type="scientific">Diplogelasinospora grovesii</name>
    <dbReference type="NCBI Taxonomy" id="303347"/>
    <lineage>
        <taxon>Eukaryota</taxon>
        <taxon>Fungi</taxon>
        <taxon>Dikarya</taxon>
        <taxon>Ascomycota</taxon>
        <taxon>Pezizomycotina</taxon>
        <taxon>Sordariomycetes</taxon>
        <taxon>Sordariomycetidae</taxon>
        <taxon>Sordariales</taxon>
        <taxon>Diplogelasinosporaceae</taxon>
        <taxon>Diplogelasinospora</taxon>
    </lineage>
</organism>
<evidence type="ECO:0000256" key="1">
    <source>
        <dbReference type="SAM" id="MobiDB-lite"/>
    </source>
</evidence>
<evidence type="ECO:0000313" key="2">
    <source>
        <dbReference type="EMBL" id="KAK3944196.1"/>
    </source>
</evidence>
<feature type="region of interest" description="Disordered" evidence="1">
    <location>
        <begin position="449"/>
        <end position="515"/>
    </location>
</feature>
<feature type="compositionally biased region" description="Basic and acidic residues" evidence="1">
    <location>
        <begin position="144"/>
        <end position="172"/>
    </location>
</feature>
<feature type="compositionally biased region" description="Low complexity" evidence="1">
    <location>
        <begin position="381"/>
        <end position="392"/>
    </location>
</feature>
<dbReference type="EMBL" id="MU853761">
    <property type="protein sequence ID" value="KAK3944196.1"/>
    <property type="molecule type" value="Genomic_DNA"/>
</dbReference>
<feature type="compositionally biased region" description="Basic and acidic residues" evidence="1">
    <location>
        <begin position="363"/>
        <end position="379"/>
    </location>
</feature>
<dbReference type="Proteomes" id="UP001303473">
    <property type="component" value="Unassembled WGS sequence"/>
</dbReference>
<comment type="caution">
    <text evidence="2">The sequence shown here is derived from an EMBL/GenBank/DDBJ whole genome shotgun (WGS) entry which is preliminary data.</text>
</comment>
<proteinExistence type="predicted"/>
<feature type="region of interest" description="Disordered" evidence="1">
    <location>
        <begin position="1"/>
        <end position="43"/>
    </location>
</feature>
<feature type="compositionally biased region" description="Polar residues" evidence="1">
    <location>
        <begin position="233"/>
        <end position="243"/>
    </location>
</feature>
<feature type="compositionally biased region" description="Basic residues" evidence="1">
    <location>
        <begin position="257"/>
        <end position="266"/>
    </location>
</feature>
<protein>
    <submittedName>
        <fullName evidence="2">Uncharacterized protein</fullName>
    </submittedName>
</protein>
<reference evidence="3" key="1">
    <citation type="journal article" date="2023" name="Mol. Phylogenet. Evol.">
        <title>Genome-scale phylogeny and comparative genomics of the fungal order Sordariales.</title>
        <authorList>
            <person name="Hensen N."/>
            <person name="Bonometti L."/>
            <person name="Westerberg I."/>
            <person name="Brannstrom I.O."/>
            <person name="Guillou S."/>
            <person name="Cros-Aarteil S."/>
            <person name="Calhoun S."/>
            <person name="Haridas S."/>
            <person name="Kuo A."/>
            <person name="Mondo S."/>
            <person name="Pangilinan J."/>
            <person name="Riley R."/>
            <person name="LaButti K."/>
            <person name="Andreopoulos B."/>
            <person name="Lipzen A."/>
            <person name="Chen C."/>
            <person name="Yan M."/>
            <person name="Daum C."/>
            <person name="Ng V."/>
            <person name="Clum A."/>
            <person name="Steindorff A."/>
            <person name="Ohm R.A."/>
            <person name="Martin F."/>
            <person name="Silar P."/>
            <person name="Natvig D.O."/>
            <person name="Lalanne C."/>
            <person name="Gautier V."/>
            <person name="Ament-Velasquez S.L."/>
            <person name="Kruys A."/>
            <person name="Hutchinson M.I."/>
            <person name="Powell A.J."/>
            <person name="Barry K."/>
            <person name="Miller A.N."/>
            <person name="Grigoriev I.V."/>
            <person name="Debuchy R."/>
            <person name="Gladieux P."/>
            <person name="Hiltunen Thoren M."/>
            <person name="Johannesson H."/>
        </authorList>
    </citation>
    <scope>NUCLEOTIDE SEQUENCE [LARGE SCALE GENOMIC DNA]</scope>
    <source>
        <strain evidence="3">CBS 340.73</strain>
    </source>
</reference>
<feature type="compositionally biased region" description="Acidic residues" evidence="1">
    <location>
        <begin position="393"/>
        <end position="406"/>
    </location>
</feature>